<dbReference type="EMBL" id="CP016428">
    <property type="protein sequence ID" value="ANW04158.1"/>
    <property type="molecule type" value="Genomic_DNA"/>
</dbReference>
<evidence type="ECO:0000313" key="3">
    <source>
        <dbReference type="Proteomes" id="UP000092839"/>
    </source>
</evidence>
<keyword evidence="3" id="KW-1185">Reference proteome</keyword>
<feature type="compositionally biased region" description="Polar residues" evidence="1">
    <location>
        <begin position="67"/>
        <end position="77"/>
    </location>
</feature>
<accession>A0A1B1UN71</accession>
<evidence type="ECO:0000313" key="2">
    <source>
        <dbReference type="EMBL" id="ANW04158.1"/>
    </source>
</evidence>
<proteinExistence type="predicted"/>
<organism evidence="2 3">
    <name type="scientific">Bradyrhizobium icense</name>
    <dbReference type="NCBI Taxonomy" id="1274631"/>
    <lineage>
        <taxon>Bacteria</taxon>
        <taxon>Pseudomonadati</taxon>
        <taxon>Pseudomonadota</taxon>
        <taxon>Alphaproteobacteria</taxon>
        <taxon>Hyphomicrobiales</taxon>
        <taxon>Nitrobacteraceae</taxon>
        <taxon>Bradyrhizobium</taxon>
    </lineage>
</organism>
<name>A0A1B1UN71_9BRAD</name>
<dbReference type="KEGG" id="bic:LMTR13_32455"/>
<reference evidence="2 3" key="1">
    <citation type="submission" date="2016-07" db="EMBL/GenBank/DDBJ databases">
        <title>Complete genome sequence of Bradyrhizobium icense LMTR 13T, a potential inoculant strain isolated from lima bean (Phaseolus lunatus) in Peru.</title>
        <authorList>
            <person name="Ormeno-Orrillo E."/>
            <person name="Duran D."/>
            <person name="Rogel M.A."/>
            <person name="Rey L."/>
            <person name="Imperial J."/>
            <person name="Ruiz-Argueso T."/>
            <person name="Martinez-Romero E."/>
        </authorList>
    </citation>
    <scope>NUCLEOTIDE SEQUENCE [LARGE SCALE GENOMIC DNA]</scope>
    <source>
        <strain evidence="2 3">LMTR 13</strain>
    </source>
</reference>
<dbReference type="STRING" id="1274631.LMTR13_32455"/>
<sequence length="77" mass="8262">MGRTKRKLIKLSRAELLHERAAFCKRLAIGAGDPGFSEKLQALADEYEAEAAQAALQAGPQPGFGEASNTRPQHQTG</sequence>
<dbReference type="AlphaFoldDB" id="A0A1B1UN71"/>
<gene>
    <name evidence="2" type="ORF">LMTR13_32455</name>
</gene>
<evidence type="ECO:0000256" key="1">
    <source>
        <dbReference type="SAM" id="MobiDB-lite"/>
    </source>
</evidence>
<feature type="region of interest" description="Disordered" evidence="1">
    <location>
        <begin position="53"/>
        <end position="77"/>
    </location>
</feature>
<dbReference type="Proteomes" id="UP000092839">
    <property type="component" value="Chromosome"/>
</dbReference>
<protein>
    <submittedName>
        <fullName evidence="2">Uncharacterized protein</fullName>
    </submittedName>
</protein>